<proteinExistence type="predicted"/>
<dbReference type="Proteomes" id="UP000305792">
    <property type="component" value="Unassembled WGS sequence"/>
</dbReference>
<evidence type="ECO:0000256" key="1">
    <source>
        <dbReference type="SAM" id="MobiDB-lite"/>
    </source>
</evidence>
<protein>
    <recommendedName>
        <fullName evidence="5">DUF3558 domain-containing protein</fullName>
    </recommendedName>
</protein>
<feature type="region of interest" description="Disordered" evidence="1">
    <location>
        <begin position="25"/>
        <end position="46"/>
    </location>
</feature>
<name>A0A4S8PBA1_9ACTN</name>
<sequence>MSRRIVSHWVVTTAALALLVAGCDSSTPSEESSSGEPSDSRSAAAAMQSWTEFCDKADPGTIAEHLGAASVTIDGDSFTGEGSFGELASGTCGGVVEFEPGNGAPFQVALRAYGSASEAEDSLAEWRDSGTWQTPVNEVGSIDEPLWIVQGDLGSTYQLDGSMVHDFYRITFTVSYPVYDESDECGATGPVCTEDPADTLQWFEATYLPELVERIDAAQG</sequence>
<keyword evidence="2" id="KW-0732">Signal</keyword>
<gene>
    <name evidence="3" type="ORF">E9998_17575</name>
</gene>
<dbReference type="RefSeq" id="WP_136530991.1">
    <property type="nucleotide sequence ID" value="NZ_STGX01000013.1"/>
</dbReference>
<evidence type="ECO:0008006" key="5">
    <source>
        <dbReference type="Google" id="ProtNLM"/>
    </source>
</evidence>
<organism evidence="3 4">
    <name type="scientific">Glycomyces paridis</name>
    <dbReference type="NCBI Taxonomy" id="2126555"/>
    <lineage>
        <taxon>Bacteria</taxon>
        <taxon>Bacillati</taxon>
        <taxon>Actinomycetota</taxon>
        <taxon>Actinomycetes</taxon>
        <taxon>Glycomycetales</taxon>
        <taxon>Glycomycetaceae</taxon>
        <taxon>Glycomyces</taxon>
    </lineage>
</organism>
<feature type="signal peptide" evidence="2">
    <location>
        <begin position="1"/>
        <end position="17"/>
    </location>
</feature>
<dbReference type="AlphaFoldDB" id="A0A4S8PBA1"/>
<reference evidence="3 4" key="1">
    <citation type="journal article" date="2018" name="Int. J. Syst. Evol. Microbiol.">
        <title>Glycomyces paridis sp. nov., isolated from the medicinal plant Paris polyphylla.</title>
        <authorList>
            <person name="Fang X.M."/>
            <person name="Bai J.L."/>
            <person name="Su J."/>
            <person name="Zhao L.L."/>
            <person name="Liu H.Y."/>
            <person name="Ma B.P."/>
            <person name="Zhang Y.Q."/>
            <person name="Yu L.Y."/>
        </authorList>
    </citation>
    <scope>NUCLEOTIDE SEQUENCE [LARGE SCALE GENOMIC DNA]</scope>
    <source>
        <strain evidence="3 4">CPCC 204357</strain>
    </source>
</reference>
<dbReference type="EMBL" id="STGX01000013">
    <property type="protein sequence ID" value="THV26795.1"/>
    <property type="molecule type" value="Genomic_DNA"/>
</dbReference>
<keyword evidence="4" id="KW-1185">Reference proteome</keyword>
<accession>A0A4S8PBA1</accession>
<dbReference type="PROSITE" id="PS51257">
    <property type="entry name" value="PROKAR_LIPOPROTEIN"/>
    <property type="match status" value="1"/>
</dbReference>
<evidence type="ECO:0000313" key="4">
    <source>
        <dbReference type="Proteomes" id="UP000305792"/>
    </source>
</evidence>
<comment type="caution">
    <text evidence="3">The sequence shown here is derived from an EMBL/GenBank/DDBJ whole genome shotgun (WGS) entry which is preliminary data.</text>
</comment>
<evidence type="ECO:0000313" key="3">
    <source>
        <dbReference type="EMBL" id="THV26795.1"/>
    </source>
</evidence>
<evidence type="ECO:0000256" key="2">
    <source>
        <dbReference type="SAM" id="SignalP"/>
    </source>
</evidence>
<feature type="compositionally biased region" description="Low complexity" evidence="1">
    <location>
        <begin position="25"/>
        <end position="42"/>
    </location>
</feature>
<feature type="chain" id="PRO_5038895578" description="DUF3558 domain-containing protein" evidence="2">
    <location>
        <begin position="18"/>
        <end position="220"/>
    </location>
</feature>